<dbReference type="OrthoDB" id="1930718at2759"/>
<dbReference type="SUPFAM" id="SSF52540">
    <property type="entry name" value="P-loop containing nucleoside triphosphate hydrolases"/>
    <property type="match status" value="1"/>
</dbReference>
<keyword evidence="2" id="KW-0547">Nucleotide-binding</keyword>
<evidence type="ECO:0000313" key="3">
    <source>
        <dbReference type="Proteomes" id="UP000634136"/>
    </source>
</evidence>
<comment type="caution">
    <text evidence="2">The sequence shown here is derived from an EMBL/GenBank/DDBJ whole genome shotgun (WGS) entry which is preliminary data.</text>
</comment>
<dbReference type="AlphaFoldDB" id="A0A834WU02"/>
<sequence>MARNSTFCPLTYTNWKAMPSDLKDHMWKYINAKFNVPDEGKKWVESTIQDAWRRYKCKIKRLHFEKFANMTERLKHRPATIPESHFKKLCLYWSNENVKLAICAVDVVAALVLALKDDGTSMNWAILSPTLDDVAQVNEFMLGLLPGEERKYLSSDAICNQDPQDELAEVYTTEFLNTICGSSLPYYQLKIKVSAPIMLPRNIDRSIGLCNGTRLILTKMCEYMIEASIMSGKFAGEKVLIARMLISPSDYKLSFKFQRQQFPVVLSFAMTITKSQGQTLSNVGIYLPRPVFSHGQLYVVVSRVRKRSGLKILVTDANRRQMITTINVVFKEIFQNVK</sequence>
<accession>A0A834WU02</accession>
<keyword evidence="3" id="KW-1185">Reference proteome</keyword>
<reference evidence="2" key="1">
    <citation type="submission" date="2020-09" db="EMBL/GenBank/DDBJ databases">
        <title>Genome-Enabled Discovery of Anthraquinone Biosynthesis in Senna tora.</title>
        <authorList>
            <person name="Kang S.-H."/>
            <person name="Pandey R.P."/>
            <person name="Lee C.-M."/>
            <person name="Sim J.-S."/>
            <person name="Jeong J.-T."/>
            <person name="Choi B.-S."/>
            <person name="Jung M."/>
            <person name="Ginzburg D."/>
            <person name="Zhao K."/>
            <person name="Won S.Y."/>
            <person name="Oh T.-J."/>
            <person name="Yu Y."/>
            <person name="Kim N.-H."/>
            <person name="Lee O.R."/>
            <person name="Lee T.-H."/>
            <person name="Bashyal P."/>
            <person name="Kim T.-S."/>
            <person name="Lee W.-H."/>
            <person name="Kawkins C."/>
            <person name="Kim C.-K."/>
            <person name="Kim J.S."/>
            <person name="Ahn B.O."/>
            <person name="Rhee S.Y."/>
            <person name="Sohng J.K."/>
        </authorList>
    </citation>
    <scope>NUCLEOTIDE SEQUENCE</scope>
    <source>
        <tissue evidence="2">Leaf</tissue>
    </source>
</reference>
<feature type="domain" description="DNA helicase Pif1-like 2B" evidence="1">
    <location>
        <begin position="174"/>
        <end position="219"/>
    </location>
</feature>
<dbReference type="FunFam" id="3.40.50.300:FF:002884">
    <property type="entry name" value="ATP-dependent DNA helicase"/>
    <property type="match status" value="1"/>
</dbReference>
<dbReference type="Pfam" id="PF21530">
    <property type="entry name" value="Pif1_2B_dom"/>
    <property type="match status" value="1"/>
</dbReference>
<dbReference type="GO" id="GO:0005657">
    <property type="term" value="C:replication fork"/>
    <property type="evidence" value="ECO:0007669"/>
    <property type="project" value="TreeGrafter"/>
</dbReference>
<keyword evidence="2" id="KW-0067">ATP-binding</keyword>
<keyword evidence="2" id="KW-0347">Helicase</keyword>
<name>A0A834WU02_9FABA</name>
<dbReference type="EMBL" id="JAAIUW010000005">
    <property type="protein sequence ID" value="KAF7832345.1"/>
    <property type="molecule type" value="Genomic_DNA"/>
</dbReference>
<organism evidence="2 3">
    <name type="scientific">Senna tora</name>
    <dbReference type="NCBI Taxonomy" id="362788"/>
    <lineage>
        <taxon>Eukaryota</taxon>
        <taxon>Viridiplantae</taxon>
        <taxon>Streptophyta</taxon>
        <taxon>Embryophyta</taxon>
        <taxon>Tracheophyta</taxon>
        <taxon>Spermatophyta</taxon>
        <taxon>Magnoliopsida</taxon>
        <taxon>eudicotyledons</taxon>
        <taxon>Gunneridae</taxon>
        <taxon>Pentapetalae</taxon>
        <taxon>rosids</taxon>
        <taxon>fabids</taxon>
        <taxon>Fabales</taxon>
        <taxon>Fabaceae</taxon>
        <taxon>Caesalpinioideae</taxon>
        <taxon>Cassia clade</taxon>
        <taxon>Senna</taxon>
    </lineage>
</organism>
<dbReference type="PANTHER" id="PTHR23274:SF48">
    <property type="entry name" value="ATP-DEPENDENT DNA HELICASE"/>
    <property type="match status" value="1"/>
</dbReference>
<dbReference type="GO" id="GO:0006260">
    <property type="term" value="P:DNA replication"/>
    <property type="evidence" value="ECO:0007669"/>
    <property type="project" value="TreeGrafter"/>
</dbReference>
<protein>
    <submittedName>
        <fullName evidence="2">ATP-dependent DNA helicase PIF1-like</fullName>
    </submittedName>
</protein>
<proteinExistence type="predicted"/>
<dbReference type="InterPro" id="IPR027417">
    <property type="entry name" value="P-loop_NTPase"/>
</dbReference>
<gene>
    <name evidence="2" type="ORF">G2W53_014678</name>
</gene>
<dbReference type="PANTHER" id="PTHR23274">
    <property type="entry name" value="DNA HELICASE-RELATED"/>
    <property type="match status" value="1"/>
</dbReference>
<keyword evidence="2" id="KW-0378">Hydrolase</keyword>
<dbReference type="GO" id="GO:0004386">
    <property type="term" value="F:helicase activity"/>
    <property type="evidence" value="ECO:0007669"/>
    <property type="project" value="UniProtKB-KW"/>
</dbReference>
<dbReference type="CDD" id="cd18809">
    <property type="entry name" value="SF1_C_RecD"/>
    <property type="match status" value="1"/>
</dbReference>
<dbReference type="InterPro" id="IPR049163">
    <property type="entry name" value="Pif1-like_2B_dom"/>
</dbReference>
<evidence type="ECO:0000259" key="1">
    <source>
        <dbReference type="Pfam" id="PF21530"/>
    </source>
</evidence>
<evidence type="ECO:0000313" key="2">
    <source>
        <dbReference type="EMBL" id="KAF7832345.1"/>
    </source>
</evidence>
<dbReference type="Proteomes" id="UP000634136">
    <property type="component" value="Unassembled WGS sequence"/>
</dbReference>